<accession>A0A819EW23</accession>
<dbReference type="Proteomes" id="UP000663887">
    <property type="component" value="Unassembled WGS sequence"/>
</dbReference>
<feature type="region of interest" description="Disordered" evidence="1">
    <location>
        <begin position="413"/>
        <end position="435"/>
    </location>
</feature>
<dbReference type="EMBL" id="CAJNRG010016181">
    <property type="protein sequence ID" value="CAF2193690.1"/>
    <property type="molecule type" value="Genomic_DNA"/>
</dbReference>
<feature type="region of interest" description="Disordered" evidence="1">
    <location>
        <begin position="117"/>
        <end position="138"/>
    </location>
</feature>
<proteinExistence type="predicted"/>
<dbReference type="EMBL" id="CAJOBF010000693">
    <property type="protein sequence ID" value="CAF3855225.1"/>
    <property type="molecule type" value="Genomic_DNA"/>
</dbReference>
<feature type="compositionally biased region" description="Polar residues" evidence="1">
    <location>
        <begin position="270"/>
        <end position="286"/>
    </location>
</feature>
<feature type="region of interest" description="Disordered" evidence="1">
    <location>
        <begin position="267"/>
        <end position="296"/>
    </location>
</feature>
<reference evidence="3" key="1">
    <citation type="submission" date="2021-02" db="EMBL/GenBank/DDBJ databases">
        <authorList>
            <person name="Nowell W R."/>
        </authorList>
    </citation>
    <scope>NUCLEOTIDE SEQUENCE</scope>
</reference>
<gene>
    <name evidence="3" type="ORF">UXM345_LOCUS8061</name>
    <name evidence="2" type="ORF">XDN619_LOCUS32423</name>
</gene>
<dbReference type="AlphaFoldDB" id="A0A819EW23"/>
<protein>
    <submittedName>
        <fullName evidence="3">Uncharacterized protein</fullName>
    </submittedName>
</protein>
<feature type="region of interest" description="Disordered" evidence="1">
    <location>
        <begin position="206"/>
        <end position="244"/>
    </location>
</feature>
<name>A0A819EW23_9BILA</name>
<evidence type="ECO:0000256" key="1">
    <source>
        <dbReference type="SAM" id="MobiDB-lite"/>
    </source>
</evidence>
<dbReference type="Proteomes" id="UP000663842">
    <property type="component" value="Unassembled WGS sequence"/>
</dbReference>
<evidence type="ECO:0000313" key="4">
    <source>
        <dbReference type="Proteomes" id="UP000663842"/>
    </source>
</evidence>
<sequence>MASDTLLISTSYHKPIPACRKSILETTHVRSEDELLKFFLHGSYDVQRGHMHTCQAEENIDKAVCIKDDIMTTEDKIAKSRCMFEETYMINISVKQPDATPKSKQIDVRIEKTPADIQVPDEKIDGGGGGGDEEDDDEISSIFDEDENDEIDSVVFNEMNSSANENPSTNLTLADMINKTLTTIPTTSVDNLNNLNKTNNWFTEQQNEVKPRPMSEHISSTKPVEQAIKTPPPTKPLPSMIQTPTLTTNRSEDEKLFKYLDYLETKEESNQPITPATTKNSKSTSPPDKIPLKQSQQEPVSIIDLEQLCRLLTVNDLKDEYIRKKIFELKMLIDERHKKQRSQIPLVKPRKDNLPVLIAMPPVTQQQQQQQRRRTNIVQPTTLFQSKTVNLSAPYNPHYHDISSNYNNNKYLSPASSLNNQQYSRHQMSSTKYRL</sequence>
<organism evidence="3 4">
    <name type="scientific">Rotaria magnacalcarata</name>
    <dbReference type="NCBI Taxonomy" id="392030"/>
    <lineage>
        <taxon>Eukaryota</taxon>
        <taxon>Metazoa</taxon>
        <taxon>Spiralia</taxon>
        <taxon>Gnathifera</taxon>
        <taxon>Rotifera</taxon>
        <taxon>Eurotatoria</taxon>
        <taxon>Bdelloidea</taxon>
        <taxon>Philodinida</taxon>
        <taxon>Philodinidae</taxon>
        <taxon>Rotaria</taxon>
    </lineage>
</organism>
<evidence type="ECO:0000313" key="2">
    <source>
        <dbReference type="EMBL" id="CAF2193690.1"/>
    </source>
</evidence>
<evidence type="ECO:0000313" key="3">
    <source>
        <dbReference type="EMBL" id="CAF3855225.1"/>
    </source>
</evidence>
<comment type="caution">
    <text evidence="3">The sequence shown here is derived from an EMBL/GenBank/DDBJ whole genome shotgun (WGS) entry which is preliminary data.</text>
</comment>